<proteinExistence type="predicted"/>
<protein>
    <recommendedName>
        <fullName evidence="1">Ricin B lectin domain-containing protein</fullName>
    </recommendedName>
</protein>
<dbReference type="SMART" id="SM00458">
    <property type="entry name" value="RICIN"/>
    <property type="match status" value="1"/>
</dbReference>
<dbReference type="CDD" id="cd00161">
    <property type="entry name" value="beta-trefoil_Ricin-like"/>
    <property type="match status" value="1"/>
</dbReference>
<accession>A0A7S1AY00</accession>
<dbReference type="InterPro" id="IPR000772">
    <property type="entry name" value="Ricin_B_lectin"/>
</dbReference>
<feature type="domain" description="Ricin B lectin" evidence="1">
    <location>
        <begin position="13"/>
        <end position="140"/>
    </location>
</feature>
<evidence type="ECO:0000313" key="2">
    <source>
        <dbReference type="EMBL" id="CAD8868820.1"/>
    </source>
</evidence>
<sequence length="497" mass="53490">MEQQVWGYDSTGGSIYLAQSQSDASLCMDLAGGSFDLGTVVQIWSCNGLGNQQWGLSSGISMRLGVDFKKCFDLAGGNTANGATIQVWDCNGLWNQKWVFEDWQIKPAYDTSKCIDAGGLTPGNPLMIWDCNGYAQQIFGYDYNMQTMYLAQSSSDASLCVDLSGGSSNDGTAIEIWSCTGCWNQQFIVVGPSASLATNLTMSLGTPRYVADDCPPSPSPGPTPTPGPPSPYVYGRCVSGGATYNYPVFSTQADLEADAAWSKYFKVVYGQVPSSGYPICVYYGIYIMYMTTASQSGISMPTTASKSCPTKDGEFFAIMSGLTGKNGMNANWIYSSDLMRGQSSYSIESNKWVEVTHTAFSMDGAATWLYYTPGSGFWLWTGQTKAYDDHQDAVKDLLGETCVSKRNECGSYFSDLYKATITAGLTTISFVKHNDMQCGSGDGNLAIEIVDNEGSGTKTCGGDDGLVRFKAGWMASADCYCDNSQKGLNCKGYGGVR</sequence>
<name>A0A7S1AY00_NOCSC</name>
<evidence type="ECO:0000259" key="1">
    <source>
        <dbReference type="SMART" id="SM00458"/>
    </source>
</evidence>
<dbReference type="PROSITE" id="PS50231">
    <property type="entry name" value="RICIN_B_LECTIN"/>
    <property type="match status" value="2"/>
</dbReference>
<dbReference type="Gene3D" id="2.80.10.50">
    <property type="match status" value="3"/>
</dbReference>
<reference evidence="2" key="1">
    <citation type="submission" date="2021-01" db="EMBL/GenBank/DDBJ databases">
        <authorList>
            <person name="Corre E."/>
            <person name="Pelletier E."/>
            <person name="Niang G."/>
            <person name="Scheremetjew M."/>
            <person name="Finn R."/>
            <person name="Kale V."/>
            <person name="Holt S."/>
            <person name="Cochrane G."/>
            <person name="Meng A."/>
            <person name="Brown T."/>
            <person name="Cohen L."/>
        </authorList>
    </citation>
    <scope>NUCLEOTIDE SEQUENCE</scope>
</reference>
<dbReference type="AlphaFoldDB" id="A0A7S1AY00"/>
<organism evidence="2">
    <name type="scientific">Noctiluca scintillans</name>
    <name type="common">Sea sparkle</name>
    <name type="synonym">Red tide dinoflagellate</name>
    <dbReference type="NCBI Taxonomy" id="2966"/>
    <lineage>
        <taxon>Eukaryota</taxon>
        <taxon>Sar</taxon>
        <taxon>Alveolata</taxon>
        <taxon>Dinophyceae</taxon>
        <taxon>Noctilucales</taxon>
        <taxon>Noctilucaceae</taxon>
        <taxon>Noctiluca</taxon>
    </lineage>
</organism>
<gene>
    <name evidence="2" type="ORF">NSCI0253_LOCUS43176</name>
</gene>
<dbReference type="InterPro" id="IPR035992">
    <property type="entry name" value="Ricin_B-like_lectins"/>
</dbReference>
<dbReference type="SUPFAM" id="SSF50370">
    <property type="entry name" value="Ricin B-like lectins"/>
    <property type="match status" value="2"/>
</dbReference>
<dbReference type="EMBL" id="HBFQ01060986">
    <property type="protein sequence ID" value="CAD8868820.1"/>
    <property type="molecule type" value="Transcribed_RNA"/>
</dbReference>
<dbReference type="Pfam" id="PF00652">
    <property type="entry name" value="Ricin_B_lectin"/>
    <property type="match status" value="2"/>
</dbReference>